<sequence>MKKSKNLFLILLLIGFVSFGQAPQGFSYQAVIRNASDAIVANASVGMRISVLQGSVSGSAVYVETHVSNTNGNGLLTLNVGGGSVVSGSLATLDWTAGPYFIKTETDPTGGTSYSITGTAQILSVPYALYAVKAGSSAAAGTDTQITFNNSGVASGSVNNTWDNVTNTHTVVGTSVTTNERVSSLAGLGTRVVLTDASGNLTVSGATGATGTGNTNYHTKFVNGPAGVIGNSMIQDNGTSVSINYPVQSNSQLFVYRQQLTANGDGQSTIYGYRDRNNQNVGASYGQNGSNTGLTGMSFWGDDYSFGVGGWNYNDFSRTGGVVGGEIYGNYWGSLGYKAASTVTYGVYGSNAFNSGTGRLANNLTQGVGGGFFGMIGSMTKGNVIGQINAGDLFSSYNSGNVYTLGKNIELVENVDQTKTAVYSVTSTESTIYAKGKAQLVNGEVYIAFNDSYKKLLGEEPEVTVSPKGNCNGIYIASIDKNGFTVKELNNGNSDVAISWISVGNRIDSRLDAATKMVEDKNFDKNIQQVLFNDGSNLQSKGTGIWWNGNSIQFGTMPESLSKVVRTSKEVK</sequence>
<dbReference type="Proteomes" id="UP000800984">
    <property type="component" value="Unassembled WGS sequence"/>
</dbReference>
<comment type="caution">
    <text evidence="2">The sequence shown here is derived from an EMBL/GenBank/DDBJ whole genome shotgun (WGS) entry which is preliminary data.</text>
</comment>
<dbReference type="RefSeq" id="WP_166075633.1">
    <property type="nucleotide sequence ID" value="NZ_JAAJBT010000001.1"/>
</dbReference>
<feature type="chain" id="PRO_5045106401" evidence="1">
    <location>
        <begin position="23"/>
        <end position="572"/>
    </location>
</feature>
<protein>
    <submittedName>
        <fullName evidence="2">Uncharacterized protein</fullName>
    </submittedName>
</protein>
<keyword evidence="3" id="KW-1185">Reference proteome</keyword>
<keyword evidence="1" id="KW-0732">Signal</keyword>
<dbReference type="EMBL" id="JAAJBT010000001">
    <property type="protein sequence ID" value="NHM00596.1"/>
    <property type="molecule type" value="Genomic_DNA"/>
</dbReference>
<evidence type="ECO:0000256" key="1">
    <source>
        <dbReference type="SAM" id="SignalP"/>
    </source>
</evidence>
<name>A0ABX0I1M1_9FLAO</name>
<reference evidence="2 3" key="1">
    <citation type="submission" date="2020-02" db="EMBL/GenBank/DDBJ databases">
        <authorList>
            <person name="Chen W.-M."/>
        </authorList>
    </citation>
    <scope>NUCLEOTIDE SEQUENCE [LARGE SCALE GENOMIC DNA]</scope>
    <source>
        <strain evidence="2 3">KDG-16</strain>
    </source>
</reference>
<gene>
    <name evidence="2" type="ORF">G4D72_00565</name>
</gene>
<feature type="signal peptide" evidence="1">
    <location>
        <begin position="1"/>
        <end position="22"/>
    </location>
</feature>
<accession>A0ABX0I1M1</accession>
<proteinExistence type="predicted"/>
<organism evidence="2 3">
    <name type="scientific">Flavobacterium difficile</name>
    <dbReference type="NCBI Taxonomy" id="2709659"/>
    <lineage>
        <taxon>Bacteria</taxon>
        <taxon>Pseudomonadati</taxon>
        <taxon>Bacteroidota</taxon>
        <taxon>Flavobacteriia</taxon>
        <taxon>Flavobacteriales</taxon>
        <taxon>Flavobacteriaceae</taxon>
        <taxon>Flavobacterium</taxon>
    </lineage>
</organism>
<evidence type="ECO:0000313" key="3">
    <source>
        <dbReference type="Proteomes" id="UP000800984"/>
    </source>
</evidence>
<evidence type="ECO:0000313" key="2">
    <source>
        <dbReference type="EMBL" id="NHM00596.1"/>
    </source>
</evidence>